<reference evidence="1" key="1">
    <citation type="submission" date="2021-11" db="EMBL/GenBank/DDBJ databases">
        <authorList>
            <person name="Furlong K.P."/>
            <person name="Ghanmi N."/>
            <person name="Islam M.S."/>
            <person name="Jung D."/>
            <person name="Madani M.T."/>
            <person name="Petrova A."/>
            <person name="Ristovski M."/>
            <person name="Salikini A."/>
            <person name="Uppal M."/>
            <person name="Tran A."/>
            <person name="Tremblay V."/>
            <person name="Williams E."/>
            <person name="Giles L."/>
            <person name="McCarthy L."/>
            <person name="Wheaton K.A."/>
            <person name="Chan K."/>
            <person name="Rudner A.D."/>
            <person name="Beyer A.R."/>
            <person name="Chong R.A."/>
            <person name="Edgington N.P."/>
            <person name="Freise A.C."/>
            <person name="Garcia Costas A.M."/>
            <person name="Gibb B.P."/>
            <person name="Klyczek K.K."/>
            <person name="Swerdlow S.J."/>
            <person name="Garlena R.A."/>
            <person name="Russell D.A."/>
            <person name="Jacobs-Sera D."/>
            <person name="Hatfull G.F."/>
        </authorList>
    </citation>
    <scope>NUCLEOTIDE SEQUENCE</scope>
</reference>
<organism evidence="1 2">
    <name type="scientific">Arthrobacter phage Amyev</name>
    <dbReference type="NCBI Taxonomy" id="2832315"/>
    <lineage>
        <taxon>Viruses</taxon>
        <taxon>Duplodnaviria</taxon>
        <taxon>Heunggongvirae</taxon>
        <taxon>Uroviricota</taxon>
        <taxon>Caudoviricetes</taxon>
        <taxon>Casidaviridae</taxon>
        <taxon>Yangvirus</taxon>
        <taxon>Yangvirus amyev</taxon>
    </lineage>
</organism>
<dbReference type="RefSeq" id="YP_010677734.1">
    <property type="nucleotide sequence ID" value="NC_071025.1"/>
</dbReference>
<evidence type="ECO:0000313" key="1">
    <source>
        <dbReference type="EMBL" id="UIW13447.1"/>
    </source>
</evidence>
<dbReference type="EMBL" id="OL549191">
    <property type="protein sequence ID" value="UIW13447.1"/>
    <property type="molecule type" value="Genomic_DNA"/>
</dbReference>
<dbReference type="GeneID" id="77954119"/>
<dbReference type="KEGG" id="vg:77954119"/>
<protein>
    <submittedName>
        <fullName evidence="1">Membrane protein</fullName>
    </submittedName>
</protein>
<accession>A0AA48Y4R2</accession>
<keyword evidence="2" id="KW-1185">Reference proteome</keyword>
<dbReference type="Proteomes" id="UP001200073">
    <property type="component" value="Segment"/>
</dbReference>
<proteinExistence type="predicted"/>
<sequence length="45" mass="4784">MGFLAGLVWAVIVSFGPVHLDFWTEVGMVFLGSFILGALGEIASK</sequence>
<gene>
    <name evidence="1" type="primary">31</name>
    <name evidence="1" type="ORF">SEA_AMYEV_31</name>
</gene>
<evidence type="ECO:0000313" key="2">
    <source>
        <dbReference type="Proteomes" id="UP001200073"/>
    </source>
</evidence>
<name>A0AA48Y4R2_9CAUD</name>